<dbReference type="InterPro" id="IPR011992">
    <property type="entry name" value="EF-hand-dom_pair"/>
</dbReference>
<evidence type="ECO:0000313" key="4">
    <source>
        <dbReference type="EMBL" id="GBG24252.1"/>
    </source>
</evidence>
<dbReference type="InParanoid" id="A0A2R5FZR4"/>
<keyword evidence="1" id="KW-0106">Calcium</keyword>
<feature type="region of interest" description="Disordered" evidence="2">
    <location>
        <begin position="221"/>
        <end position="261"/>
    </location>
</feature>
<dbReference type="InterPro" id="IPR002048">
    <property type="entry name" value="EF_hand_dom"/>
</dbReference>
<dbReference type="InterPro" id="IPR018247">
    <property type="entry name" value="EF_Hand_1_Ca_BS"/>
</dbReference>
<dbReference type="AlphaFoldDB" id="A0A2R5FZR4"/>
<organism evidence="4 5">
    <name type="scientific">Hondaea fermentalgiana</name>
    <dbReference type="NCBI Taxonomy" id="2315210"/>
    <lineage>
        <taxon>Eukaryota</taxon>
        <taxon>Sar</taxon>
        <taxon>Stramenopiles</taxon>
        <taxon>Bigyra</taxon>
        <taxon>Labyrinthulomycetes</taxon>
        <taxon>Thraustochytrida</taxon>
        <taxon>Thraustochytriidae</taxon>
        <taxon>Hondaea</taxon>
    </lineage>
</organism>
<reference evidence="4 5" key="1">
    <citation type="submission" date="2017-12" db="EMBL/GenBank/DDBJ databases">
        <title>Sequencing, de novo assembly and annotation of complete genome of a new Thraustochytrid species, strain FCC1311.</title>
        <authorList>
            <person name="Sedici K."/>
            <person name="Godart F."/>
            <person name="Aiese Cigliano R."/>
            <person name="Sanseverino W."/>
            <person name="Barakat M."/>
            <person name="Ortet P."/>
            <person name="Marechal E."/>
            <person name="Cagnac O."/>
            <person name="Amato A."/>
        </authorList>
    </citation>
    <scope>NUCLEOTIDE SEQUENCE [LARGE SCALE GENOMIC DNA]</scope>
</reference>
<feature type="domain" description="EF-hand" evidence="3">
    <location>
        <begin position="184"/>
        <end position="219"/>
    </location>
</feature>
<dbReference type="Proteomes" id="UP000241890">
    <property type="component" value="Unassembled WGS sequence"/>
</dbReference>
<accession>A0A2R5FZR4</accession>
<dbReference type="SUPFAM" id="SSF47473">
    <property type="entry name" value="EF-hand"/>
    <property type="match status" value="1"/>
</dbReference>
<dbReference type="Gene3D" id="1.10.238.10">
    <property type="entry name" value="EF-hand"/>
    <property type="match status" value="1"/>
</dbReference>
<sequence length="261" mass="28775">MHSKSKERPRAVDAPIEVKQQQEQQRQPRRPNGAPSKPARHSTRSIVQAGAKRHKETLLLSIGADDLRELTPLSDKDLKVAFDFLDTQDTGELTLYSLRERLAAFYGSPDLVPIRELKLIMGKHKTLRLADLKAILAETNELLQGTRFDPVEKVFHDCFDPAGSGVLRPDSLRSLLQRLGHDNITDEDLSILLEAIDANGDGAVTIEDFRNLIGLSQSTSRTSNNHLLLPPSEGAVNAPHEASQEHQGSDKLPTGSAFLTS</sequence>
<evidence type="ECO:0000259" key="3">
    <source>
        <dbReference type="PROSITE" id="PS50222"/>
    </source>
</evidence>
<evidence type="ECO:0000256" key="2">
    <source>
        <dbReference type="SAM" id="MobiDB-lite"/>
    </source>
</evidence>
<keyword evidence="5" id="KW-1185">Reference proteome</keyword>
<dbReference type="PROSITE" id="PS50222">
    <property type="entry name" value="EF_HAND_2"/>
    <property type="match status" value="1"/>
</dbReference>
<feature type="region of interest" description="Disordered" evidence="2">
    <location>
        <begin position="1"/>
        <end position="51"/>
    </location>
</feature>
<dbReference type="GO" id="GO:0005509">
    <property type="term" value="F:calcium ion binding"/>
    <property type="evidence" value="ECO:0007669"/>
    <property type="project" value="InterPro"/>
</dbReference>
<protein>
    <submittedName>
        <fullName evidence="4">Calmodulin</fullName>
    </submittedName>
</protein>
<proteinExistence type="predicted"/>
<evidence type="ECO:0000313" key="5">
    <source>
        <dbReference type="Proteomes" id="UP000241890"/>
    </source>
</evidence>
<dbReference type="EMBL" id="BEYU01000005">
    <property type="protein sequence ID" value="GBG24252.1"/>
    <property type="molecule type" value="Genomic_DNA"/>
</dbReference>
<name>A0A2R5FZR4_9STRA</name>
<gene>
    <name evidence="4" type="ORF">FCC1311_004702</name>
</gene>
<dbReference type="Pfam" id="PF13499">
    <property type="entry name" value="EF-hand_7"/>
    <property type="match status" value="1"/>
</dbReference>
<dbReference type="CDD" id="cd00051">
    <property type="entry name" value="EFh"/>
    <property type="match status" value="1"/>
</dbReference>
<evidence type="ECO:0000256" key="1">
    <source>
        <dbReference type="ARBA" id="ARBA00022837"/>
    </source>
</evidence>
<comment type="caution">
    <text evidence="4">The sequence shown here is derived from an EMBL/GenBank/DDBJ whole genome shotgun (WGS) entry which is preliminary data.</text>
</comment>
<feature type="compositionally biased region" description="Basic and acidic residues" evidence="2">
    <location>
        <begin position="1"/>
        <end position="11"/>
    </location>
</feature>
<dbReference type="PROSITE" id="PS00018">
    <property type="entry name" value="EF_HAND_1"/>
    <property type="match status" value="1"/>
</dbReference>
<dbReference type="OrthoDB" id="26525at2759"/>